<dbReference type="InterPro" id="IPR004046">
    <property type="entry name" value="GST_C"/>
</dbReference>
<reference evidence="2 3" key="1">
    <citation type="journal article" date="2024" name="Science">
        <title>Giant polyketide synthase enzymes in the biosynthesis of giant marine polyether toxins.</title>
        <authorList>
            <person name="Fallon T.R."/>
            <person name="Shende V.V."/>
            <person name="Wierzbicki I.H."/>
            <person name="Pendleton A.L."/>
            <person name="Watervoot N.F."/>
            <person name="Auber R.P."/>
            <person name="Gonzalez D.J."/>
            <person name="Wisecaver J.H."/>
            <person name="Moore B.S."/>
        </authorList>
    </citation>
    <scope>NUCLEOTIDE SEQUENCE [LARGE SCALE GENOMIC DNA]</scope>
    <source>
        <strain evidence="2 3">12B1</strain>
    </source>
</reference>
<dbReference type="PANTHER" id="PTHR43968">
    <property type="match status" value="1"/>
</dbReference>
<dbReference type="InterPro" id="IPR050983">
    <property type="entry name" value="GST_Omega/HSP26"/>
</dbReference>
<dbReference type="Pfam" id="PF00043">
    <property type="entry name" value="GST_C"/>
    <property type="match status" value="1"/>
</dbReference>
<name>A0AB34JJG9_PRYPA</name>
<dbReference type="Proteomes" id="UP001515480">
    <property type="component" value="Unassembled WGS sequence"/>
</dbReference>
<dbReference type="InterPro" id="IPR004045">
    <property type="entry name" value="Glutathione_S-Trfase_N"/>
</dbReference>
<dbReference type="Gene3D" id="1.20.1050.10">
    <property type="match status" value="1"/>
</dbReference>
<organism evidence="2 3">
    <name type="scientific">Prymnesium parvum</name>
    <name type="common">Toxic golden alga</name>
    <dbReference type="NCBI Taxonomy" id="97485"/>
    <lineage>
        <taxon>Eukaryota</taxon>
        <taxon>Haptista</taxon>
        <taxon>Haptophyta</taxon>
        <taxon>Prymnesiophyceae</taxon>
        <taxon>Prymnesiales</taxon>
        <taxon>Prymnesiaceae</taxon>
        <taxon>Prymnesium</taxon>
    </lineage>
</organism>
<comment type="caution">
    <text evidence="2">The sequence shown here is derived from an EMBL/GenBank/DDBJ whole genome shotgun (WGS) entry which is preliminary data.</text>
</comment>
<proteinExistence type="predicted"/>
<dbReference type="SUPFAM" id="SSF52833">
    <property type="entry name" value="Thioredoxin-like"/>
    <property type="match status" value="1"/>
</dbReference>
<dbReference type="CDD" id="cd00299">
    <property type="entry name" value="GST_C_family"/>
    <property type="match status" value="1"/>
</dbReference>
<evidence type="ECO:0000313" key="2">
    <source>
        <dbReference type="EMBL" id="KAL1521720.1"/>
    </source>
</evidence>
<dbReference type="AlphaFoldDB" id="A0AB34JJG9"/>
<gene>
    <name evidence="2" type="ORF">AB1Y20_021375</name>
</gene>
<dbReference type="Gene3D" id="3.40.30.10">
    <property type="entry name" value="Glutaredoxin"/>
    <property type="match status" value="1"/>
</dbReference>
<dbReference type="PROSITE" id="PS50404">
    <property type="entry name" value="GST_NTER"/>
    <property type="match status" value="1"/>
</dbReference>
<feature type="domain" description="GST N-terminal" evidence="1">
    <location>
        <begin position="5"/>
        <end position="93"/>
    </location>
</feature>
<dbReference type="GO" id="GO:0005737">
    <property type="term" value="C:cytoplasm"/>
    <property type="evidence" value="ECO:0007669"/>
    <property type="project" value="TreeGrafter"/>
</dbReference>
<protein>
    <recommendedName>
        <fullName evidence="1">GST N-terminal domain-containing protein</fullName>
    </recommendedName>
</protein>
<dbReference type="PANTHER" id="PTHR43968:SF6">
    <property type="entry name" value="GLUTATHIONE S-TRANSFERASE OMEGA"/>
    <property type="match status" value="1"/>
</dbReference>
<dbReference type="CDD" id="cd00570">
    <property type="entry name" value="GST_N_family"/>
    <property type="match status" value="1"/>
</dbReference>
<dbReference type="InterPro" id="IPR036282">
    <property type="entry name" value="Glutathione-S-Trfase_C_sf"/>
</dbReference>
<evidence type="ECO:0000313" key="3">
    <source>
        <dbReference type="Proteomes" id="UP001515480"/>
    </source>
</evidence>
<accession>A0AB34JJG9</accession>
<dbReference type="EMBL" id="JBGBPQ010000007">
    <property type="protein sequence ID" value="KAL1521720.1"/>
    <property type="molecule type" value="Genomic_DNA"/>
</dbReference>
<dbReference type="InterPro" id="IPR036249">
    <property type="entry name" value="Thioredoxin-like_sf"/>
</dbReference>
<dbReference type="Pfam" id="PF13409">
    <property type="entry name" value="GST_N_2"/>
    <property type="match status" value="1"/>
</dbReference>
<evidence type="ECO:0000259" key="1">
    <source>
        <dbReference type="PROSITE" id="PS50404"/>
    </source>
</evidence>
<sequence length="197" mass="21611">MSLPPKIKLYTHTACPFAQRVWIALEASALPFEKVEVNLYGSGGFDKSKLKQVEVQGGLSAKGYIPVMTIGDEVIRESSVCVERVAALSASVDGAVSLLPEDPRRAEALVRLCNSLPKSSSSRELDELIQQADSILATSTFLAGERFSVADACLLPFLQRVESDLPSSSKHVKAYMARAHVLPAFAKTVVSSWWWWW</sequence>
<keyword evidence="3" id="KW-1185">Reference proteome</keyword>
<dbReference type="SUPFAM" id="SSF47616">
    <property type="entry name" value="GST C-terminal domain-like"/>
    <property type="match status" value="1"/>
</dbReference>